<proteinExistence type="predicted"/>
<dbReference type="CDD" id="cd17039">
    <property type="entry name" value="Ubl_ubiquitin_like"/>
    <property type="match status" value="1"/>
</dbReference>
<sequence>MGSCCSHSESREGIQQGGQDSQRMPRAIARQQQNGNVIQDVNEQYKIYFDILEQQFSGKGLKRTQAYKSHIDIGQIEKLRDIFWETRVEGRQEIWQILRSIINEEEETARFLVQEAELKPIKDSFQHVYDKFGQKYDVPIFCINDPIEFSNEKFEDRGLIKNYVNETVKLLIRSVNLNGKDMEVECKQNQSVVDLKEIVNVELQKGNQIQCESMKLFYRGKEMQDQYQVGRYNLSNEAIVIAHLKILQKS</sequence>
<evidence type="ECO:0000313" key="3">
    <source>
        <dbReference type="EMBL" id="CAD8048750.1"/>
    </source>
</evidence>
<dbReference type="PROSITE" id="PS50053">
    <property type="entry name" value="UBIQUITIN_2"/>
    <property type="match status" value="1"/>
</dbReference>
<dbReference type="AlphaFoldDB" id="A0A8S1K239"/>
<evidence type="ECO:0000259" key="2">
    <source>
        <dbReference type="PROSITE" id="PS50053"/>
    </source>
</evidence>
<gene>
    <name evidence="3" type="ORF">PPRIM_AZ9-3.1.T0130063</name>
</gene>
<dbReference type="InterPro" id="IPR032752">
    <property type="entry name" value="DC-UbP/UBTD2_N"/>
</dbReference>
<dbReference type="InterPro" id="IPR039869">
    <property type="entry name" value="UBTD1/2"/>
</dbReference>
<protein>
    <recommendedName>
        <fullName evidence="2">Ubiquitin-like domain-containing protein</fullName>
    </recommendedName>
</protein>
<dbReference type="Pfam" id="PF00240">
    <property type="entry name" value="ubiquitin"/>
    <property type="match status" value="1"/>
</dbReference>
<accession>A0A8S1K239</accession>
<dbReference type="EMBL" id="CAJJDM010000010">
    <property type="protein sequence ID" value="CAD8048750.1"/>
    <property type="molecule type" value="Genomic_DNA"/>
</dbReference>
<feature type="region of interest" description="Disordered" evidence="1">
    <location>
        <begin position="1"/>
        <end position="26"/>
    </location>
</feature>
<dbReference type="OMA" id="GDKMHIE"/>
<dbReference type="InterPro" id="IPR000626">
    <property type="entry name" value="Ubiquitin-like_dom"/>
</dbReference>
<name>A0A8S1K239_PARPR</name>
<feature type="domain" description="Ubiquitin-like" evidence="2">
    <location>
        <begin position="168"/>
        <end position="245"/>
    </location>
</feature>
<dbReference type="Pfam" id="PF16455">
    <property type="entry name" value="UBD"/>
    <property type="match status" value="1"/>
</dbReference>
<organism evidence="3 4">
    <name type="scientific">Paramecium primaurelia</name>
    <dbReference type="NCBI Taxonomy" id="5886"/>
    <lineage>
        <taxon>Eukaryota</taxon>
        <taxon>Sar</taxon>
        <taxon>Alveolata</taxon>
        <taxon>Ciliophora</taxon>
        <taxon>Intramacronucleata</taxon>
        <taxon>Oligohymenophorea</taxon>
        <taxon>Peniculida</taxon>
        <taxon>Parameciidae</taxon>
        <taxon>Paramecium</taxon>
    </lineage>
</organism>
<keyword evidence="4" id="KW-1185">Reference proteome</keyword>
<dbReference type="Proteomes" id="UP000688137">
    <property type="component" value="Unassembled WGS sequence"/>
</dbReference>
<dbReference type="PANTHER" id="PTHR13609">
    <property type="entry name" value="UBIQUITIN DOMAIN CONTAINING 1 PROTEIN-RELATED"/>
    <property type="match status" value="1"/>
</dbReference>
<comment type="caution">
    <text evidence="3">The sequence shown here is derived from an EMBL/GenBank/DDBJ whole genome shotgun (WGS) entry which is preliminary data.</text>
</comment>
<evidence type="ECO:0000256" key="1">
    <source>
        <dbReference type="SAM" id="MobiDB-lite"/>
    </source>
</evidence>
<reference evidence="3" key="1">
    <citation type="submission" date="2021-01" db="EMBL/GenBank/DDBJ databases">
        <authorList>
            <consortium name="Genoscope - CEA"/>
            <person name="William W."/>
        </authorList>
    </citation>
    <scope>NUCLEOTIDE SEQUENCE</scope>
</reference>
<evidence type="ECO:0000313" key="4">
    <source>
        <dbReference type="Proteomes" id="UP000688137"/>
    </source>
</evidence>